<gene>
    <name evidence="3" type="ORF">GCM10022222_52060</name>
</gene>
<dbReference type="InterPro" id="IPR052019">
    <property type="entry name" value="F420H2_bilvrd_red/Heme_oxyg"/>
</dbReference>
<dbReference type="InterPro" id="IPR012349">
    <property type="entry name" value="Split_barrel_FMN-bd"/>
</dbReference>
<reference evidence="4" key="1">
    <citation type="journal article" date="2019" name="Int. J. Syst. Evol. Microbiol.">
        <title>The Global Catalogue of Microorganisms (GCM) 10K type strain sequencing project: providing services to taxonomists for standard genome sequencing and annotation.</title>
        <authorList>
            <consortium name="The Broad Institute Genomics Platform"/>
            <consortium name="The Broad Institute Genome Sequencing Center for Infectious Disease"/>
            <person name="Wu L."/>
            <person name="Ma J."/>
        </authorList>
    </citation>
    <scope>NUCLEOTIDE SEQUENCE [LARGE SCALE GENOMIC DNA]</scope>
    <source>
        <strain evidence="4">JCM 16898</strain>
    </source>
</reference>
<dbReference type="NCBIfam" id="TIGR03618">
    <property type="entry name" value="Rv1155_F420"/>
    <property type="match status" value="1"/>
</dbReference>
<keyword evidence="4" id="KW-1185">Reference proteome</keyword>
<evidence type="ECO:0000259" key="2">
    <source>
        <dbReference type="Pfam" id="PF01243"/>
    </source>
</evidence>
<dbReference type="EMBL" id="BAAAZN010000012">
    <property type="protein sequence ID" value="GAA3561909.1"/>
    <property type="molecule type" value="Genomic_DNA"/>
</dbReference>
<keyword evidence="1" id="KW-0560">Oxidoreductase</keyword>
<dbReference type="Pfam" id="PF01243">
    <property type="entry name" value="PNPOx_N"/>
    <property type="match status" value="1"/>
</dbReference>
<protein>
    <submittedName>
        <fullName evidence="3">PPOX class F420-dependent oxidoreductase</fullName>
    </submittedName>
</protein>
<sequence length="157" mass="17655">MRIAWQGSYVDPMTSAAESPAADQATDTGVIPDRLSDLLTRPLFANVATVREDGTPQVNPMWFAWDGQFLRFTHTNFRRKFRNISANPAVAVSIVDPDDPYRYIEVRGVVERIDPDPTGSLFTELNKRYDGPFGPDDPTDRADRVIFVVRPTAVGRR</sequence>
<dbReference type="PANTHER" id="PTHR35176">
    <property type="entry name" value="HEME OXYGENASE HI_0854-RELATED"/>
    <property type="match status" value="1"/>
</dbReference>
<organism evidence="3 4">
    <name type="scientific">Amycolatopsis ultiminotia</name>
    <dbReference type="NCBI Taxonomy" id="543629"/>
    <lineage>
        <taxon>Bacteria</taxon>
        <taxon>Bacillati</taxon>
        <taxon>Actinomycetota</taxon>
        <taxon>Actinomycetes</taxon>
        <taxon>Pseudonocardiales</taxon>
        <taxon>Pseudonocardiaceae</taxon>
        <taxon>Amycolatopsis</taxon>
    </lineage>
</organism>
<dbReference type="InterPro" id="IPR011576">
    <property type="entry name" value="Pyridox_Oxase_N"/>
</dbReference>
<feature type="domain" description="Pyridoxamine 5'-phosphate oxidase N-terminal" evidence="2">
    <location>
        <begin position="32"/>
        <end position="154"/>
    </location>
</feature>
<dbReference type="SUPFAM" id="SSF50475">
    <property type="entry name" value="FMN-binding split barrel"/>
    <property type="match status" value="1"/>
</dbReference>
<evidence type="ECO:0000313" key="3">
    <source>
        <dbReference type="EMBL" id="GAA3561909.1"/>
    </source>
</evidence>
<accession>A0ABP6X6S6</accession>
<comment type="caution">
    <text evidence="3">The sequence shown here is derived from an EMBL/GenBank/DDBJ whole genome shotgun (WGS) entry which is preliminary data.</text>
</comment>
<dbReference type="Gene3D" id="2.30.110.10">
    <property type="entry name" value="Electron Transport, Fmn-binding Protein, Chain A"/>
    <property type="match status" value="1"/>
</dbReference>
<proteinExistence type="predicted"/>
<dbReference type="PANTHER" id="PTHR35176:SF6">
    <property type="entry name" value="HEME OXYGENASE HI_0854-RELATED"/>
    <property type="match status" value="1"/>
</dbReference>
<evidence type="ECO:0000313" key="4">
    <source>
        <dbReference type="Proteomes" id="UP001500689"/>
    </source>
</evidence>
<name>A0ABP6X6S6_9PSEU</name>
<dbReference type="Proteomes" id="UP001500689">
    <property type="component" value="Unassembled WGS sequence"/>
</dbReference>
<evidence type="ECO:0000256" key="1">
    <source>
        <dbReference type="ARBA" id="ARBA00023002"/>
    </source>
</evidence>
<dbReference type="InterPro" id="IPR019920">
    <property type="entry name" value="F420-binding_dom_put"/>
</dbReference>